<evidence type="ECO:0000313" key="2">
    <source>
        <dbReference type="Proteomes" id="UP001642464"/>
    </source>
</evidence>
<protein>
    <submittedName>
        <fullName evidence="1">Uncharacterized protein</fullName>
    </submittedName>
</protein>
<dbReference type="EMBL" id="CAXAMM010003385">
    <property type="protein sequence ID" value="CAK8999736.1"/>
    <property type="molecule type" value="Genomic_DNA"/>
</dbReference>
<feature type="non-terminal residue" evidence="1">
    <location>
        <position position="155"/>
    </location>
</feature>
<keyword evidence="2" id="KW-1185">Reference proteome</keyword>
<evidence type="ECO:0000313" key="1">
    <source>
        <dbReference type="EMBL" id="CAK8999736.1"/>
    </source>
</evidence>
<organism evidence="1 2">
    <name type="scientific">Durusdinium trenchii</name>
    <dbReference type="NCBI Taxonomy" id="1381693"/>
    <lineage>
        <taxon>Eukaryota</taxon>
        <taxon>Sar</taxon>
        <taxon>Alveolata</taxon>
        <taxon>Dinophyceae</taxon>
        <taxon>Suessiales</taxon>
        <taxon>Symbiodiniaceae</taxon>
        <taxon>Durusdinium</taxon>
    </lineage>
</organism>
<dbReference type="Proteomes" id="UP001642464">
    <property type="component" value="Unassembled WGS sequence"/>
</dbReference>
<gene>
    <name evidence="1" type="ORF">SCF082_LOCUS6185</name>
</gene>
<feature type="non-terminal residue" evidence="1">
    <location>
        <position position="1"/>
    </location>
</feature>
<name>A0ABP0IAZ8_9DINO</name>
<accession>A0ABP0IAZ8</accession>
<sequence>ESLQRVCGAWIHAVETMKGQLPDDFTSKELPQLQKGFLLKYADIELQAALDGAVPPIKVESISVLRLQEQIAAVDLKKLETNIAKDLESMTKWAKSCADESNRNAHLDLKYLNARYEKGVRLVDEFMQKRHEYKDSTIGLATAQPDILRFMTDNE</sequence>
<proteinExistence type="predicted"/>
<reference evidence="1 2" key="1">
    <citation type="submission" date="2024-02" db="EMBL/GenBank/DDBJ databases">
        <authorList>
            <person name="Chen Y."/>
            <person name="Shah S."/>
            <person name="Dougan E. K."/>
            <person name="Thang M."/>
            <person name="Chan C."/>
        </authorList>
    </citation>
    <scope>NUCLEOTIDE SEQUENCE [LARGE SCALE GENOMIC DNA]</scope>
</reference>
<comment type="caution">
    <text evidence="1">The sequence shown here is derived from an EMBL/GenBank/DDBJ whole genome shotgun (WGS) entry which is preliminary data.</text>
</comment>